<name>A0A138AV98_9ACTN</name>
<reference evidence="2" key="1">
    <citation type="submission" date="2016-02" db="EMBL/GenBank/DDBJ databases">
        <authorList>
            <person name="Wen L."/>
            <person name="He K."/>
            <person name="Yang H."/>
        </authorList>
    </citation>
    <scope>NUCLEOTIDE SEQUENCE [LARGE SCALE GENOMIC DNA]</scope>
    <source>
        <strain evidence="2">JCM 15929</strain>
    </source>
</reference>
<accession>A0A138AV98</accession>
<dbReference type="AlphaFoldDB" id="A0A138AV98"/>
<sequence length="119" mass="12497">MLARAHALLNAPEGATAGNSARLAAVLTRQAVEELIDARCAELCRVPIVAGSARAKLAVLKSLDATTYGAVLIDAWHQLTVFCHHHAYALSPTVAEVRAQCDAVRTGVEVLADTGGRAR</sequence>
<evidence type="ECO:0000313" key="2">
    <source>
        <dbReference type="Proteomes" id="UP000070258"/>
    </source>
</evidence>
<organism evidence="1 2">
    <name type="scientific">Tsukamurella pseudospumae</name>
    <dbReference type="NCBI Taxonomy" id="239498"/>
    <lineage>
        <taxon>Bacteria</taxon>
        <taxon>Bacillati</taxon>
        <taxon>Actinomycetota</taxon>
        <taxon>Actinomycetes</taxon>
        <taxon>Mycobacteriales</taxon>
        <taxon>Tsukamurellaceae</taxon>
        <taxon>Tsukamurella</taxon>
    </lineage>
</organism>
<gene>
    <name evidence="1" type="ORF">AXK60_20515</name>
</gene>
<dbReference type="Proteomes" id="UP000070258">
    <property type="component" value="Unassembled WGS sequence"/>
</dbReference>
<protein>
    <submittedName>
        <fullName evidence="1">Uncharacterized protein</fullName>
    </submittedName>
</protein>
<dbReference type="EMBL" id="LSRF01000002">
    <property type="protein sequence ID" value="KXP14344.1"/>
    <property type="molecule type" value="Genomic_DNA"/>
</dbReference>
<comment type="caution">
    <text evidence="1">The sequence shown here is derived from an EMBL/GenBank/DDBJ whole genome shotgun (WGS) entry which is preliminary data.</text>
</comment>
<evidence type="ECO:0000313" key="1">
    <source>
        <dbReference type="EMBL" id="KXP14344.1"/>
    </source>
</evidence>
<dbReference type="STRING" id="239498.AXK60_20515"/>
<proteinExistence type="predicted"/>